<dbReference type="Proteomes" id="UP000016505">
    <property type="component" value="Chromosome I"/>
</dbReference>
<sequence>MYVTEALMDYVEAFSQWGFLMAFLYCLASSINKENKSSVYLSAVMLCSYISSGYINLLESLYLNWALYDFITILALLILEYFKVLHRSIAFHFITFALIINAVLTLILHYDLYVLYNYEPWWYWSVYSIGVNMFDVLMFLSLVFNKNTIFKRGVALNFKKLKNIE</sequence>
<keyword evidence="1" id="KW-0812">Transmembrane</keyword>
<keyword evidence="1" id="KW-1133">Transmembrane helix</keyword>
<feature type="transmembrane region" description="Helical" evidence="1">
    <location>
        <begin position="89"/>
        <end position="110"/>
    </location>
</feature>
<keyword evidence="1" id="KW-0472">Membrane</keyword>
<dbReference type="AlphaFoldDB" id="A0A290S1P9"/>
<feature type="transmembrane region" description="Helical" evidence="1">
    <location>
        <begin position="61"/>
        <end position="82"/>
    </location>
</feature>
<name>A0A290S1P9_9GAMM</name>
<accession>A0A290S1P9</accession>
<feature type="transmembrane region" description="Helical" evidence="1">
    <location>
        <begin position="38"/>
        <end position="55"/>
    </location>
</feature>
<evidence type="ECO:0000313" key="2">
    <source>
        <dbReference type="EMBL" id="ATC85625.1"/>
    </source>
</evidence>
<organism evidence="2 3">
    <name type="scientific">Pseudoalteromonas arctica A 37-1-2</name>
    <dbReference type="NCBI Taxonomy" id="1117313"/>
    <lineage>
        <taxon>Bacteria</taxon>
        <taxon>Pseudomonadati</taxon>
        <taxon>Pseudomonadota</taxon>
        <taxon>Gammaproteobacteria</taxon>
        <taxon>Alteromonadales</taxon>
        <taxon>Pseudoalteromonadaceae</taxon>
        <taxon>Pseudoalteromonas</taxon>
    </lineage>
</organism>
<protein>
    <recommendedName>
        <fullName evidence="4">Membrane protein triplicated sequence</fullName>
    </recommendedName>
</protein>
<reference evidence="2 3" key="1">
    <citation type="journal article" date="2012" name="J. Bacteriol.">
        <title>Genome sequences of type strains of seven species of the marine bacterium Pseudoalteromonas.</title>
        <authorList>
            <person name="Xie B.B."/>
            <person name="Shu Y.L."/>
            <person name="Qin Q.L."/>
            <person name="Rong J.C."/>
            <person name="Zhang X.Y."/>
            <person name="Chen X.L."/>
            <person name="Shi M."/>
            <person name="He H.L."/>
            <person name="Zhou B.C."/>
            <person name="Zhang Y.Z."/>
        </authorList>
    </citation>
    <scope>NUCLEOTIDE SEQUENCE [LARGE SCALE GENOMIC DNA]</scope>
    <source>
        <strain evidence="2 3">A 37-1-2</strain>
    </source>
</reference>
<dbReference type="EMBL" id="CP011025">
    <property type="protein sequence ID" value="ATC85625.1"/>
    <property type="molecule type" value="Genomic_DNA"/>
</dbReference>
<feature type="transmembrane region" description="Helical" evidence="1">
    <location>
        <begin position="122"/>
        <end position="144"/>
    </location>
</feature>
<evidence type="ECO:0008006" key="4">
    <source>
        <dbReference type="Google" id="ProtNLM"/>
    </source>
</evidence>
<evidence type="ECO:0000313" key="3">
    <source>
        <dbReference type="Proteomes" id="UP000016505"/>
    </source>
</evidence>
<proteinExistence type="predicted"/>
<gene>
    <name evidence="2" type="ORF">PARC_a0944</name>
</gene>
<dbReference type="KEGG" id="part:PARC_a0944"/>
<feature type="transmembrane region" description="Helical" evidence="1">
    <location>
        <begin position="14"/>
        <end position="31"/>
    </location>
</feature>
<evidence type="ECO:0000256" key="1">
    <source>
        <dbReference type="SAM" id="Phobius"/>
    </source>
</evidence>